<sequence length="445" mass="50812">LESWGMPGGPARRIVELVNKIKGEDQEREKKRKAEEELVITAPKKRKWMVNSAITREERPIVYFVDPTEQNVPLLELIHRGEFIALHGPRASGKSTRVLQLQDQLNKKGFVCIYLSLEQVNIDSVGEFWQTLGVHLYCEAPEYAGLNNINSASDFDVMFLKSNWKNDVILLIDEFDKLYGANEDVKSSCLETLRGIKATKGNYAIRSVVAIGPFSILYLKSNNLTTSPFNVNESFQNPNFTLEQVQFLYEQFAEEYNLIIDQEIVEDIYIQTNGHAGLVCLCGRAIFRKLYSKLKKVNGKLHVSFDIWQRFSMMSLGDELIEHQTFIRMKDALLVDDLDTKRAGFGSVPYNRRNSSSWNVRNFIAFGALADPSASNSPRVSDFTSNGSPLHIWNLAGQPQKGIQVAHIWHDLDFTKIRMIACWWNNNTKHVADVEEIMKLRTISE</sequence>
<dbReference type="AlphaFoldDB" id="A0A9N9CLG1"/>
<accession>A0A9N9CLG1</accession>
<reference evidence="1" key="1">
    <citation type="submission" date="2021-06" db="EMBL/GenBank/DDBJ databases">
        <authorList>
            <person name="Kallberg Y."/>
            <person name="Tangrot J."/>
            <person name="Rosling A."/>
        </authorList>
    </citation>
    <scope>NUCLEOTIDE SEQUENCE</scope>
    <source>
        <strain evidence="1">MT106</strain>
    </source>
</reference>
<dbReference type="InterPro" id="IPR027417">
    <property type="entry name" value="P-loop_NTPase"/>
</dbReference>
<evidence type="ECO:0000313" key="2">
    <source>
        <dbReference type="Proteomes" id="UP000789831"/>
    </source>
</evidence>
<dbReference type="EMBL" id="CAJVPL010002236">
    <property type="protein sequence ID" value="CAG8604203.1"/>
    <property type="molecule type" value="Genomic_DNA"/>
</dbReference>
<dbReference type="Gene3D" id="3.40.50.300">
    <property type="entry name" value="P-loop containing nucleotide triphosphate hydrolases"/>
    <property type="match status" value="1"/>
</dbReference>
<name>A0A9N9CLG1_9GLOM</name>
<dbReference type="Pfam" id="PF14516">
    <property type="entry name" value="AAA_35"/>
    <property type="match status" value="1"/>
</dbReference>
<dbReference type="SUPFAM" id="SSF52540">
    <property type="entry name" value="P-loop containing nucleoside triphosphate hydrolases"/>
    <property type="match status" value="1"/>
</dbReference>
<proteinExistence type="predicted"/>
<comment type="caution">
    <text evidence="1">The sequence shown here is derived from an EMBL/GenBank/DDBJ whole genome shotgun (WGS) entry which is preliminary data.</text>
</comment>
<feature type="non-terminal residue" evidence="1">
    <location>
        <position position="1"/>
    </location>
</feature>
<dbReference type="Proteomes" id="UP000789831">
    <property type="component" value="Unassembled WGS sequence"/>
</dbReference>
<evidence type="ECO:0000313" key="1">
    <source>
        <dbReference type="EMBL" id="CAG8604203.1"/>
    </source>
</evidence>
<gene>
    <name evidence="1" type="ORF">AGERDE_LOCUS9255</name>
</gene>
<organism evidence="1 2">
    <name type="scientific">Ambispora gerdemannii</name>
    <dbReference type="NCBI Taxonomy" id="144530"/>
    <lineage>
        <taxon>Eukaryota</taxon>
        <taxon>Fungi</taxon>
        <taxon>Fungi incertae sedis</taxon>
        <taxon>Mucoromycota</taxon>
        <taxon>Glomeromycotina</taxon>
        <taxon>Glomeromycetes</taxon>
        <taxon>Archaeosporales</taxon>
        <taxon>Ambisporaceae</taxon>
        <taxon>Ambispora</taxon>
    </lineage>
</organism>
<keyword evidence="2" id="KW-1185">Reference proteome</keyword>
<dbReference type="OrthoDB" id="2432495at2759"/>
<protein>
    <submittedName>
        <fullName evidence="1">12284_t:CDS:1</fullName>
    </submittedName>
</protein>